<sequence length="388" mass="42081">MAAKRARLAQRRKAAGFTQEKLAEALGVERSTVARWERAENDPQPWQRPKVAAALRVTADELQELLDDVTVVQPEPSDRIAYVLEHPAHADLVAVAHLHERVRQLDERYDRVPSTALLGPAGQVHGQVKLLRENATDARVKRALFEVEADSATFMGQLVWDVSHRRDHVAPNLYFDNAVHAARQVRDPYTEAYATLRKSFVALYGEGEPTKGAALAAAAADVARPASPALTGLALLHVAEGHAMNGDVASCEGAIGKAEEQLGRVGADDMAAAYYTVNEYHRLAGSCYLFLSLPAKAETVLATTASALVSKKKSQAIALGNLALALLRQGKLDEAAATMHRTIDAVELTRGGGGLNLAFAAGRELRQWRQEPWAQEINDRLLALMAAM</sequence>
<feature type="domain" description="HTH cro/C1-type" evidence="1">
    <location>
        <begin position="8"/>
        <end position="62"/>
    </location>
</feature>
<dbReference type="SUPFAM" id="SSF47413">
    <property type="entry name" value="lambda repressor-like DNA-binding domains"/>
    <property type="match status" value="1"/>
</dbReference>
<name>A0ABU2LDM9_9ACTN</name>
<dbReference type="RefSeq" id="WP_311632640.1">
    <property type="nucleotide sequence ID" value="NZ_JAVREN010000043.1"/>
</dbReference>
<dbReference type="Gene3D" id="1.10.260.40">
    <property type="entry name" value="lambda repressor-like DNA-binding domains"/>
    <property type="match status" value="1"/>
</dbReference>
<dbReference type="CDD" id="cd00093">
    <property type="entry name" value="HTH_XRE"/>
    <property type="match status" value="1"/>
</dbReference>
<organism evidence="2 3">
    <name type="scientific">Streptomyces boetiae</name>
    <dbReference type="NCBI Taxonomy" id="3075541"/>
    <lineage>
        <taxon>Bacteria</taxon>
        <taxon>Bacillati</taxon>
        <taxon>Actinomycetota</taxon>
        <taxon>Actinomycetes</taxon>
        <taxon>Kitasatosporales</taxon>
        <taxon>Streptomycetaceae</taxon>
        <taxon>Streptomyces</taxon>
    </lineage>
</organism>
<accession>A0ABU2LDM9</accession>
<keyword evidence="3" id="KW-1185">Reference proteome</keyword>
<evidence type="ECO:0000313" key="2">
    <source>
        <dbReference type="EMBL" id="MDT0309678.1"/>
    </source>
</evidence>
<proteinExistence type="predicted"/>
<dbReference type="InterPro" id="IPR001387">
    <property type="entry name" value="Cro/C1-type_HTH"/>
</dbReference>
<evidence type="ECO:0000259" key="1">
    <source>
        <dbReference type="PROSITE" id="PS50943"/>
    </source>
</evidence>
<dbReference type="PROSITE" id="PS50943">
    <property type="entry name" value="HTH_CROC1"/>
    <property type="match status" value="1"/>
</dbReference>
<dbReference type="EMBL" id="JAVREN010000043">
    <property type="protein sequence ID" value="MDT0309678.1"/>
    <property type="molecule type" value="Genomic_DNA"/>
</dbReference>
<dbReference type="Pfam" id="PF01381">
    <property type="entry name" value="HTH_3"/>
    <property type="match status" value="1"/>
</dbReference>
<reference evidence="3" key="1">
    <citation type="submission" date="2023-07" db="EMBL/GenBank/DDBJ databases">
        <title>30 novel species of actinomycetes from the DSMZ collection.</title>
        <authorList>
            <person name="Nouioui I."/>
        </authorList>
    </citation>
    <scope>NUCLEOTIDE SEQUENCE [LARGE SCALE GENOMIC DNA]</scope>
    <source>
        <strain evidence="3">DSM 44917</strain>
    </source>
</reference>
<gene>
    <name evidence="2" type="ORF">RM780_22355</name>
</gene>
<dbReference type="SMART" id="SM00530">
    <property type="entry name" value="HTH_XRE"/>
    <property type="match status" value="1"/>
</dbReference>
<dbReference type="InterPro" id="IPR010982">
    <property type="entry name" value="Lambda_DNA-bd_dom_sf"/>
</dbReference>
<protein>
    <submittedName>
        <fullName evidence="2">Helix-turn-helix transcriptional regulator</fullName>
    </submittedName>
</protein>
<comment type="caution">
    <text evidence="2">The sequence shown here is derived from an EMBL/GenBank/DDBJ whole genome shotgun (WGS) entry which is preliminary data.</text>
</comment>
<dbReference type="Proteomes" id="UP001183388">
    <property type="component" value="Unassembled WGS sequence"/>
</dbReference>
<evidence type="ECO:0000313" key="3">
    <source>
        <dbReference type="Proteomes" id="UP001183388"/>
    </source>
</evidence>